<reference evidence="9" key="1">
    <citation type="submission" date="2021-06" db="EMBL/GenBank/DDBJ databases">
        <title>Vibrio nov. sp., novel gut bacterium isolated from Yellow Sea oyster.</title>
        <authorList>
            <person name="Muhammad N."/>
            <person name="Nguyen T.H."/>
            <person name="Lee Y.-J."/>
            <person name="Ko J."/>
            <person name="Kim S.-G."/>
        </authorList>
    </citation>
    <scope>NUCLEOTIDE SEQUENCE</scope>
    <source>
        <strain evidence="9">OG9-811</strain>
    </source>
</reference>
<feature type="compositionally biased region" description="Low complexity" evidence="6">
    <location>
        <begin position="231"/>
        <end position="240"/>
    </location>
</feature>
<keyword evidence="5 7" id="KW-0732">Signal</keyword>
<evidence type="ECO:0000256" key="5">
    <source>
        <dbReference type="ARBA" id="ARBA00022729"/>
    </source>
</evidence>
<feature type="domain" description="Fe/B12 periplasmic-binding" evidence="8">
    <location>
        <begin position="43"/>
        <end position="318"/>
    </location>
</feature>
<keyword evidence="4" id="KW-0406">Ion transport</keyword>
<dbReference type="InterPro" id="IPR051313">
    <property type="entry name" value="Bact_iron-sidero_bind"/>
</dbReference>
<dbReference type="EMBL" id="CP076643">
    <property type="protein sequence ID" value="QXO17055.1"/>
    <property type="molecule type" value="Genomic_DNA"/>
</dbReference>
<evidence type="ECO:0000256" key="4">
    <source>
        <dbReference type="ARBA" id="ARBA00022496"/>
    </source>
</evidence>
<dbReference type="PANTHER" id="PTHR30532">
    <property type="entry name" value="IRON III DICITRATE-BINDING PERIPLASMIC PROTEIN"/>
    <property type="match status" value="1"/>
</dbReference>
<feature type="compositionally biased region" description="Basic and acidic residues" evidence="6">
    <location>
        <begin position="216"/>
        <end position="230"/>
    </location>
</feature>
<feature type="chain" id="PRO_5037869157" evidence="7">
    <location>
        <begin position="24"/>
        <end position="318"/>
    </location>
</feature>
<dbReference type="PANTHER" id="PTHR30532:SF28">
    <property type="entry name" value="PETROBACTIN-BINDING PROTEIN YCLQ"/>
    <property type="match status" value="1"/>
</dbReference>
<keyword evidence="4" id="KW-0408">Iron</keyword>
<dbReference type="InterPro" id="IPR002491">
    <property type="entry name" value="ABC_transptr_periplasmic_BD"/>
</dbReference>
<dbReference type="PROSITE" id="PS50983">
    <property type="entry name" value="FE_B12_PBP"/>
    <property type="match status" value="1"/>
</dbReference>
<evidence type="ECO:0000256" key="2">
    <source>
        <dbReference type="ARBA" id="ARBA00008814"/>
    </source>
</evidence>
<evidence type="ECO:0000256" key="1">
    <source>
        <dbReference type="ARBA" id="ARBA00004196"/>
    </source>
</evidence>
<sequence length="318" mass="34585">MKILAVGLAVVASVLSFIQPALAFPLTVQHKQGTTTVEQAPQRVAVFDLATLDTMNALGVSAAGVPDTFMPQYLSHYSGDDVTKIGDLFKPDYDALKQLQPDLIIVAGRSSRAYEELSKLAPTLDLSIDAGHFVQGMQHNLALLGTLFNQQEKAQQLSVEFNNKLHSLHAQAAKQGPVLVLFTINGHVMLHAPGERFGMLYDLTGLKSVVPAVEAAEPKPRAKPGSEEAKQQQAERQQRLDAALAENPSWLFVLDRGAATGGEGKAVDTLSAMDKITATTAWQKDQVYYLNPKEWYLALGGYQSVVKTLNDLSSRFEQ</sequence>
<organism evidence="9 10">
    <name type="scientific">Vibrio ostreae</name>
    <dbReference type="NCBI Taxonomy" id="2841925"/>
    <lineage>
        <taxon>Bacteria</taxon>
        <taxon>Pseudomonadati</taxon>
        <taxon>Pseudomonadota</taxon>
        <taxon>Gammaproteobacteria</taxon>
        <taxon>Vibrionales</taxon>
        <taxon>Vibrionaceae</taxon>
        <taxon>Vibrio</taxon>
    </lineage>
</organism>
<gene>
    <name evidence="9" type="ORF">KNV97_16615</name>
</gene>
<evidence type="ECO:0000313" key="10">
    <source>
        <dbReference type="Proteomes" id="UP000694232"/>
    </source>
</evidence>
<feature type="region of interest" description="Disordered" evidence="6">
    <location>
        <begin position="216"/>
        <end position="240"/>
    </location>
</feature>
<evidence type="ECO:0000256" key="7">
    <source>
        <dbReference type="SAM" id="SignalP"/>
    </source>
</evidence>
<dbReference type="CDD" id="cd01140">
    <property type="entry name" value="FatB"/>
    <property type="match status" value="1"/>
</dbReference>
<dbReference type="GO" id="GO:1901678">
    <property type="term" value="P:iron coordination entity transport"/>
    <property type="evidence" value="ECO:0007669"/>
    <property type="project" value="UniProtKB-ARBA"/>
</dbReference>
<protein>
    <submittedName>
        <fullName evidence="9">Siderophore ABC transporter substrate-binding protein</fullName>
    </submittedName>
</protein>
<evidence type="ECO:0000256" key="3">
    <source>
        <dbReference type="ARBA" id="ARBA00022448"/>
    </source>
</evidence>
<accession>A0A975YN17</accession>
<dbReference type="Pfam" id="PF01497">
    <property type="entry name" value="Peripla_BP_2"/>
    <property type="match status" value="1"/>
</dbReference>
<comment type="similarity">
    <text evidence="2">Belongs to the bacterial solute-binding protein 8 family.</text>
</comment>
<dbReference type="GO" id="GO:0030288">
    <property type="term" value="C:outer membrane-bounded periplasmic space"/>
    <property type="evidence" value="ECO:0007669"/>
    <property type="project" value="TreeGrafter"/>
</dbReference>
<dbReference type="RefSeq" id="WP_218562391.1">
    <property type="nucleotide sequence ID" value="NZ_CP076643.1"/>
</dbReference>
<keyword evidence="10" id="KW-1185">Reference proteome</keyword>
<name>A0A975YN17_9VIBR</name>
<evidence type="ECO:0000256" key="6">
    <source>
        <dbReference type="SAM" id="MobiDB-lite"/>
    </source>
</evidence>
<dbReference type="KEGG" id="vos:KNV97_16615"/>
<comment type="subcellular location">
    <subcellularLocation>
        <location evidence="1">Cell envelope</location>
    </subcellularLocation>
</comment>
<keyword evidence="3" id="KW-0813">Transport</keyword>
<dbReference type="InterPro" id="IPR033870">
    <property type="entry name" value="FatB"/>
</dbReference>
<evidence type="ECO:0000313" key="9">
    <source>
        <dbReference type="EMBL" id="QXO17055.1"/>
    </source>
</evidence>
<evidence type="ECO:0000259" key="8">
    <source>
        <dbReference type="PROSITE" id="PS50983"/>
    </source>
</evidence>
<feature type="signal peptide" evidence="7">
    <location>
        <begin position="1"/>
        <end position="23"/>
    </location>
</feature>
<proteinExistence type="inferred from homology"/>
<keyword evidence="4" id="KW-0410">Iron transport</keyword>
<dbReference type="AlphaFoldDB" id="A0A975YN17"/>
<dbReference type="Proteomes" id="UP000694232">
    <property type="component" value="Chromosome 1"/>
</dbReference>